<proteinExistence type="predicted"/>
<feature type="compositionally biased region" description="Basic residues" evidence="1">
    <location>
        <begin position="92"/>
        <end position="103"/>
    </location>
</feature>
<dbReference type="AlphaFoldDB" id="A0CNE4"/>
<dbReference type="RefSeq" id="XP_001439708.1">
    <property type="nucleotide sequence ID" value="XM_001439671.1"/>
</dbReference>
<dbReference type="KEGG" id="ptm:GSPATT00008753001"/>
<feature type="compositionally biased region" description="Basic and acidic residues" evidence="1">
    <location>
        <begin position="104"/>
        <end position="113"/>
    </location>
</feature>
<accession>A0CNE4</accession>
<dbReference type="Proteomes" id="UP000000600">
    <property type="component" value="Unassembled WGS sequence"/>
</dbReference>
<evidence type="ECO:0000313" key="2">
    <source>
        <dbReference type="EMBL" id="CAK72311.1"/>
    </source>
</evidence>
<sequence>MIYVPIIESIQVTKTIENDRYDASPNFQRFKLNNLHQNHFSLACKINNTMKASANKNSVVFGSSQDRKRPSKFILPSLQYDLNFKSVDRHKASPKIRGNRTSRIKSEKSDKQCCHSPPIINKTETIVQTIQTTELNYLQKLIQRVKTPRLGQQHKISLRQDEFIPMNSQELKESLISLMQILSQYKGINMVQNKDDSTEDDLFVYM</sequence>
<evidence type="ECO:0000313" key="3">
    <source>
        <dbReference type="Proteomes" id="UP000000600"/>
    </source>
</evidence>
<dbReference type="EMBL" id="CT868119">
    <property type="protein sequence ID" value="CAK72311.1"/>
    <property type="molecule type" value="Genomic_DNA"/>
</dbReference>
<organism evidence="2 3">
    <name type="scientific">Paramecium tetraurelia</name>
    <dbReference type="NCBI Taxonomy" id="5888"/>
    <lineage>
        <taxon>Eukaryota</taxon>
        <taxon>Sar</taxon>
        <taxon>Alveolata</taxon>
        <taxon>Ciliophora</taxon>
        <taxon>Intramacronucleata</taxon>
        <taxon>Oligohymenophorea</taxon>
        <taxon>Peniculida</taxon>
        <taxon>Parameciidae</taxon>
        <taxon>Paramecium</taxon>
    </lineage>
</organism>
<keyword evidence="3" id="KW-1185">Reference proteome</keyword>
<gene>
    <name evidence="2" type="ORF">GSPATT00008753001</name>
</gene>
<evidence type="ECO:0000256" key="1">
    <source>
        <dbReference type="SAM" id="MobiDB-lite"/>
    </source>
</evidence>
<dbReference type="OMA" id="HFSLACK"/>
<name>A0CNE4_PARTE</name>
<feature type="region of interest" description="Disordered" evidence="1">
    <location>
        <begin position="91"/>
        <end position="113"/>
    </location>
</feature>
<protein>
    <submittedName>
        <fullName evidence="2">Uncharacterized protein</fullName>
    </submittedName>
</protein>
<reference evidence="2 3" key="1">
    <citation type="journal article" date="2006" name="Nature">
        <title>Global trends of whole-genome duplications revealed by the ciliate Paramecium tetraurelia.</title>
        <authorList>
            <consortium name="Genoscope"/>
            <person name="Aury J.-M."/>
            <person name="Jaillon O."/>
            <person name="Duret L."/>
            <person name="Noel B."/>
            <person name="Jubin C."/>
            <person name="Porcel B.M."/>
            <person name="Segurens B."/>
            <person name="Daubin V."/>
            <person name="Anthouard V."/>
            <person name="Aiach N."/>
            <person name="Arnaiz O."/>
            <person name="Billaut A."/>
            <person name="Beisson J."/>
            <person name="Blanc I."/>
            <person name="Bouhouche K."/>
            <person name="Camara F."/>
            <person name="Duharcourt S."/>
            <person name="Guigo R."/>
            <person name="Gogendeau D."/>
            <person name="Katinka M."/>
            <person name="Keller A.-M."/>
            <person name="Kissmehl R."/>
            <person name="Klotz C."/>
            <person name="Koll F."/>
            <person name="Le Moue A."/>
            <person name="Lepere C."/>
            <person name="Malinsky S."/>
            <person name="Nowacki M."/>
            <person name="Nowak J.K."/>
            <person name="Plattner H."/>
            <person name="Poulain J."/>
            <person name="Ruiz F."/>
            <person name="Serrano V."/>
            <person name="Zagulski M."/>
            <person name="Dessen P."/>
            <person name="Betermier M."/>
            <person name="Weissenbach J."/>
            <person name="Scarpelli C."/>
            <person name="Schachter V."/>
            <person name="Sperling L."/>
            <person name="Meyer E."/>
            <person name="Cohen J."/>
            <person name="Wincker P."/>
        </authorList>
    </citation>
    <scope>NUCLEOTIDE SEQUENCE [LARGE SCALE GENOMIC DNA]</scope>
    <source>
        <strain evidence="2 3">Stock d4-2</strain>
    </source>
</reference>
<dbReference type="OrthoDB" id="294632at2759"/>
<dbReference type="GeneID" id="5025493"/>
<dbReference type="HOGENOM" id="CLU_1424008_0_0_1"/>
<dbReference type="InParanoid" id="A0CNE4"/>